<evidence type="ECO:0000313" key="1">
    <source>
        <dbReference type="EMBL" id="MEN3748937.1"/>
    </source>
</evidence>
<evidence type="ECO:0000313" key="2">
    <source>
        <dbReference type="Proteomes" id="UP001427805"/>
    </source>
</evidence>
<dbReference type="Proteomes" id="UP001427805">
    <property type="component" value="Unassembled WGS sequence"/>
</dbReference>
<proteinExistence type="predicted"/>
<comment type="caution">
    <text evidence="1">The sequence shown here is derived from an EMBL/GenBank/DDBJ whole genome shotgun (WGS) entry which is preliminary data.</text>
</comment>
<reference evidence="1 2" key="1">
    <citation type="submission" date="2024-05" db="EMBL/GenBank/DDBJ databases">
        <title>Sphingomonas sp. HF-S3 16S ribosomal RNA gene Genome sequencing and assembly.</title>
        <authorList>
            <person name="Lee H."/>
        </authorList>
    </citation>
    <scope>NUCLEOTIDE SEQUENCE [LARGE SCALE GENOMIC DNA]</scope>
    <source>
        <strain evidence="1 2">HF-S3</strain>
    </source>
</reference>
<organism evidence="1 2">
    <name type="scientific">Sphingomonas rustica</name>
    <dbReference type="NCBI Taxonomy" id="3103142"/>
    <lineage>
        <taxon>Bacteria</taxon>
        <taxon>Pseudomonadati</taxon>
        <taxon>Pseudomonadota</taxon>
        <taxon>Alphaproteobacteria</taxon>
        <taxon>Sphingomonadales</taxon>
        <taxon>Sphingomonadaceae</taxon>
        <taxon>Sphingomonas</taxon>
    </lineage>
</organism>
<name>A0ABV0BBK1_9SPHN</name>
<dbReference type="EMBL" id="JBDIZK010000011">
    <property type="protein sequence ID" value="MEN3748937.1"/>
    <property type="molecule type" value="Genomic_DNA"/>
</dbReference>
<dbReference type="RefSeq" id="WP_346247981.1">
    <property type="nucleotide sequence ID" value="NZ_JBDIZK010000011.1"/>
</dbReference>
<gene>
    <name evidence="1" type="ORF">TPR58_17310</name>
</gene>
<keyword evidence="2" id="KW-1185">Reference proteome</keyword>
<protein>
    <submittedName>
        <fullName evidence="1">Uncharacterized protein</fullName>
    </submittedName>
</protein>
<accession>A0ABV0BBK1</accession>
<sequence length="65" mass="7070">MAVAQNINRDTVLLALDLSLPKKLALRRDALKKLIGDKVLLPTGVINVGHPLVSAWLKTNGKKTK</sequence>